<keyword evidence="4 15" id="KW-0227">DNA damage</keyword>
<dbReference type="InterPro" id="IPR012340">
    <property type="entry name" value="NA-bd_OB-fold"/>
</dbReference>
<name>S3K363_TREMA</name>
<evidence type="ECO:0000256" key="14">
    <source>
        <dbReference type="ARBA" id="ARBA00048988"/>
    </source>
</evidence>
<feature type="region of interest" description="Disordered" evidence="16">
    <location>
        <begin position="739"/>
        <end position="758"/>
    </location>
</feature>
<evidence type="ECO:0000256" key="8">
    <source>
        <dbReference type="ARBA" id="ARBA00023125"/>
    </source>
</evidence>
<dbReference type="Pfam" id="PF00270">
    <property type="entry name" value="DEAD"/>
    <property type="match status" value="1"/>
</dbReference>
<evidence type="ECO:0000256" key="5">
    <source>
        <dbReference type="ARBA" id="ARBA00022801"/>
    </source>
</evidence>
<keyword evidence="7 15" id="KW-0067">ATP-binding</keyword>
<dbReference type="AlphaFoldDB" id="S3K363"/>
<dbReference type="InterPro" id="IPR001650">
    <property type="entry name" value="Helicase_C-like"/>
</dbReference>
<dbReference type="eggNOG" id="COG1200">
    <property type="taxonomic scope" value="Bacteria"/>
</dbReference>
<dbReference type="Pfam" id="PF19833">
    <property type="entry name" value="RecG_dom3_C"/>
    <property type="match status" value="1"/>
</dbReference>
<dbReference type="EC" id="5.6.2.4" evidence="13 15"/>
<evidence type="ECO:0000256" key="15">
    <source>
        <dbReference type="RuleBase" id="RU363016"/>
    </source>
</evidence>
<accession>S3K363</accession>
<dbReference type="PATRIC" id="fig|1125699.3.peg.2330"/>
<evidence type="ECO:0000256" key="7">
    <source>
        <dbReference type="ARBA" id="ARBA00022840"/>
    </source>
</evidence>
<evidence type="ECO:0000259" key="18">
    <source>
        <dbReference type="PROSITE" id="PS51194"/>
    </source>
</evidence>
<dbReference type="PANTHER" id="PTHR47964">
    <property type="entry name" value="ATP-DEPENDENT DNA HELICASE HOMOLOG RECG, CHLOROPLASTIC"/>
    <property type="match status" value="1"/>
</dbReference>
<comment type="catalytic activity">
    <reaction evidence="12 15">
        <text>Couples ATP hydrolysis with the unwinding of duplex DNA by translocating in the 3'-5' direction.</text>
        <dbReference type="EC" id="5.6.2.4"/>
    </reaction>
</comment>
<dbReference type="PROSITE" id="PS51194">
    <property type="entry name" value="HELICASE_CTER"/>
    <property type="match status" value="1"/>
</dbReference>
<feature type="region of interest" description="Disordered" evidence="16">
    <location>
        <begin position="537"/>
        <end position="561"/>
    </location>
</feature>
<keyword evidence="9 15" id="KW-0233">DNA recombination</keyword>
<dbReference type="GO" id="GO:0016887">
    <property type="term" value="F:ATP hydrolysis activity"/>
    <property type="evidence" value="ECO:0007669"/>
    <property type="project" value="RHEA"/>
</dbReference>
<dbReference type="Pfam" id="PF00271">
    <property type="entry name" value="Helicase_C"/>
    <property type="match status" value="1"/>
</dbReference>
<evidence type="ECO:0000256" key="4">
    <source>
        <dbReference type="ARBA" id="ARBA00022763"/>
    </source>
</evidence>
<dbReference type="PROSITE" id="PS51192">
    <property type="entry name" value="HELICASE_ATP_BIND_1"/>
    <property type="match status" value="1"/>
</dbReference>
<evidence type="ECO:0000256" key="16">
    <source>
        <dbReference type="SAM" id="MobiDB-lite"/>
    </source>
</evidence>
<dbReference type="RefSeq" id="WP_016526566.1">
    <property type="nucleotide sequence ID" value="NZ_KE332518.1"/>
</dbReference>
<organism evidence="19 20">
    <name type="scientific">Treponema maltophilum ATCC 51939</name>
    <dbReference type="NCBI Taxonomy" id="1125699"/>
    <lineage>
        <taxon>Bacteria</taxon>
        <taxon>Pseudomonadati</taxon>
        <taxon>Spirochaetota</taxon>
        <taxon>Spirochaetia</taxon>
        <taxon>Spirochaetales</taxon>
        <taxon>Treponemataceae</taxon>
        <taxon>Treponema</taxon>
    </lineage>
</organism>
<dbReference type="InterPro" id="IPR027417">
    <property type="entry name" value="P-loop_NTPase"/>
</dbReference>
<dbReference type="GO" id="GO:0003677">
    <property type="term" value="F:DNA binding"/>
    <property type="evidence" value="ECO:0007669"/>
    <property type="project" value="UniProtKB-KW"/>
</dbReference>
<dbReference type="CDD" id="cd04488">
    <property type="entry name" value="RecG_wedge_OBF"/>
    <property type="match status" value="1"/>
</dbReference>
<comment type="function">
    <text evidence="15">Plays a critical role in recombination and DNA repair. Helps process Holliday junction intermediates to mature products by catalyzing branch migration. Has replication fork regression activity, unwinds stalled or blocked replication forks to make a HJ that can be resolved. Has a DNA unwinding activity characteristic of a DNA helicase with 3'-5' polarity.</text>
</comment>
<evidence type="ECO:0000259" key="17">
    <source>
        <dbReference type="PROSITE" id="PS51192"/>
    </source>
</evidence>
<sequence>MKLKDMEIPLNRISGVGPSFAKAFARVNVFTVSDLLSYYPRDWEDRTRRRSFAEFMRGKVHTAAQVLSHEWFGFGRMKTLKIIVTDGTERAALVCFNRPFLQKNLPEGSLISVSGAFTYRYGEIQSSSFDAVRIAEEGSLADIANSILPDSAVYPVYALTAGLTQTHIRKTMKKALSEYGKGIEDEVPQRLIDAYGFFHKQKAVQAIHFPANMEEAEQAKRSIIFEELYVFQKNIAERATERKSGMSAPLQKTVGSQKELEPLLSPRQKELLGRLTFSLTKDQIQAIADINADIDAGFAASDASGGKPSFYMARLLQGDVGSGKTLVSFFAALRTIDWGAQCALLAPTEILAKQHAENAARLLEPLSGGTGKGVRAAFLSGNVKNKNRIPLLEELQNGGIDIVIGTHALFSKNVLYRNLKLVIIDEQHRFGVVQRGTIIDKGRSSIVNARQTNPDAVPQNPALLMMSATPIPQTLAHTVYGDLDVSLIKSMPAGRKPVLTHLTKPGNEGRVYETVREELKKGHQAYFVYPRIEDAENAEEEADTQTKTMPNTENEKLSASAARDKMRGIKSAEHMYAFLSERVYPEFKCALIHSKTDEEDQSRILRFFYEGRIQVLVATSVVEVGVDVPNATCMVIEQAERFGLAALHQLRGRVGRGNAQSACFLVYGDKLSETGKKRLKVMHESTDGFFIAEEDLRLRGPGEAAGIQQSGYLTLGLADPVRDTELLLLARTEALKEAADTPCPGCTPRRNPLGADYA</sequence>
<dbReference type="PANTHER" id="PTHR47964:SF1">
    <property type="entry name" value="ATP-DEPENDENT DNA HELICASE HOMOLOG RECG, CHLOROPLASTIC"/>
    <property type="match status" value="1"/>
</dbReference>
<dbReference type="InterPro" id="IPR004609">
    <property type="entry name" value="ATP-dep_DNA_helicase_RecG"/>
</dbReference>
<dbReference type="Pfam" id="PF17191">
    <property type="entry name" value="RecG_wedge"/>
    <property type="match status" value="1"/>
</dbReference>
<keyword evidence="3 15" id="KW-0547">Nucleotide-binding</keyword>
<dbReference type="NCBIfam" id="TIGR00643">
    <property type="entry name" value="recG"/>
    <property type="match status" value="1"/>
</dbReference>
<dbReference type="GO" id="GO:0006281">
    <property type="term" value="P:DNA repair"/>
    <property type="evidence" value="ECO:0007669"/>
    <property type="project" value="UniProtKB-UniRule"/>
</dbReference>
<gene>
    <name evidence="19" type="ORF">HMPREF9194_02315</name>
</gene>
<evidence type="ECO:0000313" key="20">
    <source>
        <dbReference type="Proteomes" id="UP000014541"/>
    </source>
</evidence>
<dbReference type="EMBL" id="ATFF01000006">
    <property type="protein sequence ID" value="EPF31960.1"/>
    <property type="molecule type" value="Genomic_DNA"/>
</dbReference>
<evidence type="ECO:0000256" key="10">
    <source>
        <dbReference type="ARBA" id="ARBA00023204"/>
    </source>
</evidence>
<dbReference type="SMART" id="SM00487">
    <property type="entry name" value="DEXDc"/>
    <property type="match status" value="1"/>
</dbReference>
<dbReference type="Gene3D" id="2.40.50.140">
    <property type="entry name" value="Nucleic acid-binding proteins"/>
    <property type="match status" value="1"/>
</dbReference>
<evidence type="ECO:0000256" key="11">
    <source>
        <dbReference type="ARBA" id="ARBA00023235"/>
    </source>
</evidence>
<evidence type="ECO:0000256" key="13">
    <source>
        <dbReference type="ARBA" id="ARBA00034808"/>
    </source>
</evidence>
<evidence type="ECO:0000256" key="12">
    <source>
        <dbReference type="ARBA" id="ARBA00034617"/>
    </source>
</evidence>
<dbReference type="HOGENOM" id="CLU_005122_7_1_12"/>
<dbReference type="GO" id="GO:0043138">
    <property type="term" value="F:3'-5' DNA helicase activity"/>
    <property type="evidence" value="ECO:0007669"/>
    <property type="project" value="UniProtKB-EC"/>
</dbReference>
<comment type="catalytic activity">
    <reaction evidence="14 15">
        <text>ATP + H2O = ADP + phosphate + H(+)</text>
        <dbReference type="Rhea" id="RHEA:13065"/>
        <dbReference type="ChEBI" id="CHEBI:15377"/>
        <dbReference type="ChEBI" id="CHEBI:15378"/>
        <dbReference type="ChEBI" id="CHEBI:30616"/>
        <dbReference type="ChEBI" id="CHEBI:43474"/>
        <dbReference type="ChEBI" id="CHEBI:456216"/>
        <dbReference type="EC" id="5.6.2.4"/>
    </reaction>
</comment>
<feature type="domain" description="Helicase ATP-binding" evidence="17">
    <location>
        <begin position="305"/>
        <end position="488"/>
    </location>
</feature>
<evidence type="ECO:0000256" key="1">
    <source>
        <dbReference type="ARBA" id="ARBA00007504"/>
    </source>
</evidence>
<dbReference type="GO" id="GO:0006310">
    <property type="term" value="P:DNA recombination"/>
    <property type="evidence" value="ECO:0007669"/>
    <property type="project" value="UniProtKB-UniRule"/>
</dbReference>
<keyword evidence="8" id="KW-0238">DNA-binding</keyword>
<keyword evidence="6 15" id="KW-0347">Helicase</keyword>
<dbReference type="Gene3D" id="3.40.50.300">
    <property type="entry name" value="P-loop containing nucleotide triphosphate hydrolases"/>
    <property type="match status" value="2"/>
</dbReference>
<dbReference type="OrthoDB" id="9804325at2"/>
<dbReference type="InterPro" id="IPR047112">
    <property type="entry name" value="RecG/Mfd"/>
</dbReference>
<dbReference type="InterPro" id="IPR033454">
    <property type="entry name" value="RecG_wedge"/>
</dbReference>
<dbReference type="STRING" id="1125699.HMPREF9194_02315"/>
<evidence type="ECO:0000256" key="3">
    <source>
        <dbReference type="ARBA" id="ARBA00022741"/>
    </source>
</evidence>
<evidence type="ECO:0000313" key="19">
    <source>
        <dbReference type="EMBL" id="EPF31960.1"/>
    </source>
</evidence>
<feature type="domain" description="Helicase C-terminal" evidence="18">
    <location>
        <begin position="544"/>
        <end position="697"/>
    </location>
</feature>
<dbReference type="GO" id="GO:0005524">
    <property type="term" value="F:ATP binding"/>
    <property type="evidence" value="ECO:0007669"/>
    <property type="project" value="UniProtKB-KW"/>
</dbReference>
<dbReference type="Proteomes" id="UP000014541">
    <property type="component" value="Unassembled WGS sequence"/>
</dbReference>
<dbReference type="SUPFAM" id="SSF50249">
    <property type="entry name" value="Nucleic acid-binding proteins"/>
    <property type="match status" value="1"/>
</dbReference>
<protein>
    <recommendedName>
        <fullName evidence="2 15">ATP-dependent DNA helicase RecG</fullName>
        <ecNumber evidence="13 15">5.6.2.4</ecNumber>
    </recommendedName>
</protein>
<comment type="similarity">
    <text evidence="1 15">Belongs to the helicase family. RecG subfamily.</text>
</comment>
<keyword evidence="10 15" id="KW-0234">DNA repair</keyword>
<evidence type="ECO:0000256" key="9">
    <source>
        <dbReference type="ARBA" id="ARBA00023172"/>
    </source>
</evidence>
<reference evidence="19 20" key="1">
    <citation type="submission" date="2013-04" db="EMBL/GenBank/DDBJ databases">
        <title>The Genome Sequence of Treponema maltophilum ATCC 51939.</title>
        <authorList>
            <consortium name="The Broad Institute Genomics Platform"/>
            <person name="Earl A."/>
            <person name="Ward D."/>
            <person name="Feldgarden M."/>
            <person name="Gevers D."/>
            <person name="Leonetti C."/>
            <person name="Blanton J.M."/>
            <person name="Dewhirst F.E."/>
            <person name="Izard J."/>
            <person name="Walker B."/>
            <person name="Young S."/>
            <person name="Zeng Q."/>
            <person name="Gargeya S."/>
            <person name="Fitzgerald M."/>
            <person name="Haas B."/>
            <person name="Abouelleil A."/>
            <person name="Allen A.W."/>
            <person name="Alvarado L."/>
            <person name="Arachchi H.M."/>
            <person name="Berlin A.M."/>
            <person name="Chapman S.B."/>
            <person name="Gainer-Dewar J."/>
            <person name="Goldberg J."/>
            <person name="Griggs A."/>
            <person name="Gujja S."/>
            <person name="Hansen M."/>
            <person name="Howarth C."/>
            <person name="Imamovic A."/>
            <person name="Ireland A."/>
            <person name="Larimer J."/>
            <person name="McCowan C."/>
            <person name="Murphy C."/>
            <person name="Pearson M."/>
            <person name="Poon T.W."/>
            <person name="Priest M."/>
            <person name="Roberts A."/>
            <person name="Saif S."/>
            <person name="Shea T."/>
            <person name="Sisk P."/>
            <person name="Sykes S."/>
            <person name="Wortman J."/>
            <person name="Nusbaum C."/>
            <person name="Birren B."/>
        </authorList>
    </citation>
    <scope>NUCLEOTIDE SEQUENCE [LARGE SCALE GENOMIC DNA]</scope>
    <source>
        <strain evidence="19 20">ATCC 51939</strain>
    </source>
</reference>
<evidence type="ECO:0000256" key="2">
    <source>
        <dbReference type="ARBA" id="ARBA00017846"/>
    </source>
</evidence>
<keyword evidence="5 15" id="KW-0378">Hydrolase</keyword>
<dbReference type="InterPro" id="IPR045562">
    <property type="entry name" value="RecG_dom3_C"/>
</dbReference>
<dbReference type="InterPro" id="IPR014001">
    <property type="entry name" value="Helicase_ATP-bd"/>
</dbReference>
<keyword evidence="11" id="KW-0413">Isomerase</keyword>
<keyword evidence="20" id="KW-1185">Reference proteome</keyword>
<evidence type="ECO:0000256" key="6">
    <source>
        <dbReference type="ARBA" id="ARBA00022806"/>
    </source>
</evidence>
<dbReference type="SUPFAM" id="SSF52540">
    <property type="entry name" value="P-loop containing nucleoside triphosphate hydrolases"/>
    <property type="match status" value="1"/>
</dbReference>
<proteinExistence type="inferred from homology"/>
<dbReference type="SMART" id="SM00490">
    <property type="entry name" value="HELICc"/>
    <property type="match status" value="1"/>
</dbReference>
<comment type="caution">
    <text evidence="19">The sequence shown here is derived from an EMBL/GenBank/DDBJ whole genome shotgun (WGS) entry which is preliminary data.</text>
</comment>
<dbReference type="InterPro" id="IPR011545">
    <property type="entry name" value="DEAD/DEAH_box_helicase_dom"/>
</dbReference>